<dbReference type="OMA" id="TMGSVWG"/>
<feature type="transmembrane region" description="Helical" evidence="8">
    <location>
        <begin position="168"/>
        <end position="190"/>
    </location>
</feature>
<dbReference type="Gene3D" id="1.20.1250.20">
    <property type="entry name" value="MFS general substrate transporter like domains"/>
    <property type="match status" value="1"/>
</dbReference>
<feature type="transmembrane region" description="Helical" evidence="8">
    <location>
        <begin position="79"/>
        <end position="97"/>
    </location>
</feature>
<feature type="transmembrane region" description="Helical" evidence="8">
    <location>
        <begin position="343"/>
        <end position="365"/>
    </location>
</feature>
<protein>
    <submittedName>
        <fullName evidence="10">Putative multidrug resistance protein fnx1 protein</fullName>
    </submittedName>
</protein>
<accession>A0A1W2TUC8</accession>
<keyword evidence="2" id="KW-0813">Transport</keyword>
<feature type="transmembrane region" description="Helical" evidence="8">
    <location>
        <begin position="305"/>
        <end position="331"/>
    </location>
</feature>
<dbReference type="PROSITE" id="PS50850">
    <property type="entry name" value="MFS"/>
    <property type="match status" value="1"/>
</dbReference>
<keyword evidence="5 8" id="KW-0472">Membrane</keyword>
<evidence type="ECO:0000256" key="8">
    <source>
        <dbReference type="SAM" id="Phobius"/>
    </source>
</evidence>
<feature type="transmembrane region" description="Helical" evidence="8">
    <location>
        <begin position="196"/>
        <end position="215"/>
    </location>
</feature>
<dbReference type="PANTHER" id="PTHR23501">
    <property type="entry name" value="MAJOR FACILITATOR SUPERFAMILY"/>
    <property type="match status" value="1"/>
</dbReference>
<feature type="transmembrane region" description="Helical" evidence="8">
    <location>
        <begin position="403"/>
        <end position="422"/>
    </location>
</feature>
<dbReference type="Proteomes" id="UP000054516">
    <property type="component" value="Unassembled WGS sequence"/>
</dbReference>
<dbReference type="Pfam" id="PF07690">
    <property type="entry name" value="MFS_1"/>
    <property type="match status" value="1"/>
</dbReference>
<feature type="region of interest" description="Disordered" evidence="7">
    <location>
        <begin position="558"/>
        <end position="588"/>
    </location>
</feature>
<dbReference type="GO" id="GO:0005886">
    <property type="term" value="C:plasma membrane"/>
    <property type="evidence" value="ECO:0007669"/>
    <property type="project" value="TreeGrafter"/>
</dbReference>
<feature type="compositionally biased region" description="Polar residues" evidence="7">
    <location>
        <begin position="1"/>
        <end position="15"/>
    </location>
</feature>
<organism evidence="10">
    <name type="scientific">Rosellinia necatrix</name>
    <name type="common">White root-rot fungus</name>
    <dbReference type="NCBI Taxonomy" id="77044"/>
    <lineage>
        <taxon>Eukaryota</taxon>
        <taxon>Fungi</taxon>
        <taxon>Dikarya</taxon>
        <taxon>Ascomycota</taxon>
        <taxon>Pezizomycotina</taxon>
        <taxon>Sordariomycetes</taxon>
        <taxon>Xylariomycetidae</taxon>
        <taxon>Xylariales</taxon>
        <taxon>Xylariaceae</taxon>
        <taxon>Rosellinia</taxon>
    </lineage>
</organism>
<evidence type="ECO:0000256" key="7">
    <source>
        <dbReference type="SAM" id="MobiDB-lite"/>
    </source>
</evidence>
<name>A0A1W2TUC8_ROSNE</name>
<keyword evidence="3 8" id="KW-0812">Transmembrane</keyword>
<evidence type="ECO:0000256" key="5">
    <source>
        <dbReference type="ARBA" id="ARBA00023136"/>
    </source>
</evidence>
<dbReference type="PRINTS" id="PR01036">
    <property type="entry name" value="TCRTETB"/>
</dbReference>
<feature type="transmembrane region" description="Helical" evidence="8">
    <location>
        <begin position="372"/>
        <end position="391"/>
    </location>
</feature>
<feature type="domain" description="Major facilitator superfamily (MFS) profile" evidence="9">
    <location>
        <begin position="45"/>
        <end position="501"/>
    </location>
</feature>
<keyword evidence="11" id="KW-1185">Reference proteome</keyword>
<evidence type="ECO:0000256" key="4">
    <source>
        <dbReference type="ARBA" id="ARBA00022989"/>
    </source>
</evidence>
<dbReference type="InterPro" id="IPR020846">
    <property type="entry name" value="MFS_dom"/>
</dbReference>
<dbReference type="InterPro" id="IPR036259">
    <property type="entry name" value="MFS_trans_sf"/>
</dbReference>
<keyword evidence="4 8" id="KW-1133">Transmembrane helix</keyword>
<proteinExistence type="predicted"/>
<evidence type="ECO:0000313" key="10">
    <source>
        <dbReference type="EMBL" id="GAP92216.2"/>
    </source>
</evidence>
<gene>
    <name evidence="10" type="ORF">SAMD00023353_9800040</name>
</gene>
<feature type="transmembrane region" description="Helical" evidence="8">
    <location>
        <begin position="515"/>
        <end position="532"/>
    </location>
</feature>
<evidence type="ECO:0000256" key="6">
    <source>
        <dbReference type="ARBA" id="ARBA00023180"/>
    </source>
</evidence>
<dbReference type="OrthoDB" id="10021397at2759"/>
<dbReference type="GO" id="GO:0022857">
    <property type="term" value="F:transmembrane transporter activity"/>
    <property type="evidence" value="ECO:0007669"/>
    <property type="project" value="InterPro"/>
</dbReference>
<keyword evidence="6" id="KW-0325">Glycoprotein</keyword>
<evidence type="ECO:0000256" key="3">
    <source>
        <dbReference type="ARBA" id="ARBA00022692"/>
    </source>
</evidence>
<sequence length="588" mass="62414">MAIDSQNTQTEAEGQSGTGAPGGEEEHAAASQSQIVERSFSFWAIIVGLGLTLILSALENSVLVTAAPDILEVFPLGDNWIWVTNAFFLSSAAFQPFIGQLCDVFGRRWVTLSIVAIFVLGSGICGGASSGDMLIAGRAVQGVGSGGIIMTFDIIVSDLVPLRRRGNYVAIIMLIYSIGTTLGPFIGGAIVEAGDWRWVFYLNLPLGGVCLLVLWRFLHVSSPRASWAARLRHLDFVGNGILIAGSTAILVALTYAGNRHPWGSWQTLLPLLLGFAAFPAYGLYERSPWAPLMPVMPARLFSSRTSAILAANTFINSALLYWSIFFLPVYFQSVQLASPRRAGVALIPLSLFGIPAAAAGGILIARFGRYKMIHLVGFALFAIGRGLYILLDETTPTGEWVAFQLVAGVGAGVLINTLLPAFQAPTAESDQATATAAWNFLRTMGSVWGVAIPAAVFSNHVNTLIADGAISDPAAARAMADGGAYQFASAAFILQFPPSAQAEIRSVYRQAIQRVWVVSFAFLGTALLLALFEKDIPLRTALETKYGMKDAEKSAASQCQAEVADPRATDPGGAQGGITRTVETGGGD</sequence>
<evidence type="ECO:0000256" key="2">
    <source>
        <dbReference type="ARBA" id="ARBA00022448"/>
    </source>
</evidence>
<comment type="subcellular location">
    <subcellularLocation>
        <location evidence="1">Membrane</location>
        <topology evidence="1">Multi-pass membrane protein</topology>
    </subcellularLocation>
</comment>
<evidence type="ECO:0000313" key="11">
    <source>
        <dbReference type="Proteomes" id="UP000054516"/>
    </source>
</evidence>
<feature type="transmembrane region" description="Helical" evidence="8">
    <location>
        <begin position="135"/>
        <end position="156"/>
    </location>
</feature>
<evidence type="ECO:0000256" key="1">
    <source>
        <dbReference type="ARBA" id="ARBA00004141"/>
    </source>
</evidence>
<reference evidence="10" key="1">
    <citation type="submission" date="2016-03" db="EMBL/GenBank/DDBJ databases">
        <title>Draft genome sequence of Rosellinia necatrix.</title>
        <authorList>
            <person name="Kanematsu S."/>
        </authorList>
    </citation>
    <scope>NUCLEOTIDE SEQUENCE [LARGE SCALE GENOMIC DNA]</scope>
    <source>
        <strain evidence="10">W97</strain>
    </source>
</reference>
<dbReference type="InterPro" id="IPR011701">
    <property type="entry name" value="MFS"/>
</dbReference>
<dbReference type="EMBL" id="DF977543">
    <property type="protein sequence ID" value="GAP92216.2"/>
    <property type="molecule type" value="Genomic_DNA"/>
</dbReference>
<feature type="transmembrane region" description="Helical" evidence="8">
    <location>
        <begin position="236"/>
        <end position="256"/>
    </location>
</feature>
<dbReference type="PANTHER" id="PTHR23501:SF187">
    <property type="entry name" value="MAJOR FACILITATOR SUPERFAMILY (MFS) PROFILE DOMAIN-CONTAINING PROTEIN"/>
    <property type="match status" value="1"/>
</dbReference>
<dbReference type="SUPFAM" id="SSF103473">
    <property type="entry name" value="MFS general substrate transporter"/>
    <property type="match status" value="1"/>
</dbReference>
<feature type="transmembrane region" description="Helical" evidence="8">
    <location>
        <begin position="40"/>
        <end position="59"/>
    </location>
</feature>
<feature type="transmembrane region" description="Helical" evidence="8">
    <location>
        <begin position="262"/>
        <end position="284"/>
    </location>
</feature>
<dbReference type="Gene3D" id="1.20.1720.10">
    <property type="entry name" value="Multidrug resistance protein D"/>
    <property type="match status" value="1"/>
</dbReference>
<feature type="transmembrane region" description="Helical" evidence="8">
    <location>
        <begin position="109"/>
        <end position="129"/>
    </location>
</feature>
<feature type="region of interest" description="Disordered" evidence="7">
    <location>
        <begin position="1"/>
        <end position="28"/>
    </location>
</feature>
<dbReference type="AlphaFoldDB" id="A0A1W2TUC8"/>
<evidence type="ECO:0000259" key="9">
    <source>
        <dbReference type="PROSITE" id="PS50850"/>
    </source>
</evidence>